<dbReference type="SUPFAM" id="SSF52540">
    <property type="entry name" value="P-loop containing nucleoside triphosphate hydrolases"/>
    <property type="match status" value="1"/>
</dbReference>
<evidence type="ECO:0000256" key="8">
    <source>
        <dbReference type="ARBA" id="ARBA00047615"/>
    </source>
</evidence>
<comment type="catalytic activity">
    <reaction evidence="8 10">
        <text>dCMP + ATP = dCDP + ADP</text>
        <dbReference type="Rhea" id="RHEA:25094"/>
        <dbReference type="ChEBI" id="CHEBI:30616"/>
        <dbReference type="ChEBI" id="CHEBI:57566"/>
        <dbReference type="ChEBI" id="CHEBI:58593"/>
        <dbReference type="ChEBI" id="CHEBI:456216"/>
        <dbReference type="EC" id="2.7.4.25"/>
    </reaction>
</comment>
<dbReference type="GO" id="GO:0005737">
    <property type="term" value="C:cytoplasm"/>
    <property type="evidence" value="ECO:0007669"/>
    <property type="project" value="UniProtKB-SubCell"/>
</dbReference>
<evidence type="ECO:0000256" key="6">
    <source>
        <dbReference type="ARBA" id="ARBA00022777"/>
    </source>
</evidence>
<evidence type="ECO:0000256" key="5">
    <source>
        <dbReference type="ARBA" id="ARBA00022741"/>
    </source>
</evidence>
<dbReference type="GO" id="GO:0006220">
    <property type="term" value="P:pyrimidine nucleotide metabolic process"/>
    <property type="evidence" value="ECO:0007669"/>
    <property type="project" value="UniProtKB-UniRule"/>
</dbReference>
<accession>F4GIJ6</accession>
<dbReference type="NCBIfam" id="TIGR02173">
    <property type="entry name" value="cyt_kin_arch"/>
    <property type="match status" value="1"/>
</dbReference>
<dbReference type="InterPro" id="IPR027417">
    <property type="entry name" value="P-loop_NTPase"/>
</dbReference>
<dbReference type="InterPro" id="IPR011892">
    <property type="entry name" value="Cyt_kin_arch"/>
</dbReference>
<dbReference type="KEGG" id="scc:Spico_0906"/>
<dbReference type="Proteomes" id="UP000007939">
    <property type="component" value="Chromosome"/>
</dbReference>
<dbReference type="InterPro" id="IPR011994">
    <property type="entry name" value="Cytidylate_kinase_dom"/>
</dbReference>
<dbReference type="OrthoDB" id="5291502at2"/>
<gene>
    <name evidence="10" type="primary">cmk</name>
    <name evidence="11" type="ordered locus">Spico_0906</name>
</gene>
<comment type="subcellular location">
    <subcellularLocation>
        <location evidence="1 10">Cytoplasm</location>
    </subcellularLocation>
</comment>
<evidence type="ECO:0000256" key="2">
    <source>
        <dbReference type="ARBA" id="ARBA00011005"/>
    </source>
</evidence>
<evidence type="ECO:0000313" key="11">
    <source>
        <dbReference type="EMBL" id="AEC02130.1"/>
    </source>
</evidence>
<keyword evidence="5 10" id="KW-0547">Nucleotide-binding</keyword>
<dbReference type="AlphaFoldDB" id="F4GIJ6"/>
<dbReference type="GO" id="GO:0036431">
    <property type="term" value="F:dCMP kinase activity"/>
    <property type="evidence" value="ECO:0007669"/>
    <property type="project" value="InterPro"/>
</dbReference>
<keyword evidence="7 10" id="KW-0067">ATP-binding</keyword>
<feature type="binding site" evidence="10">
    <location>
        <begin position="7"/>
        <end position="15"/>
    </location>
    <ligand>
        <name>ATP</name>
        <dbReference type="ChEBI" id="CHEBI:30616"/>
    </ligand>
</feature>
<comment type="similarity">
    <text evidence="2 10">Belongs to the cytidylate kinase family. Type 2 subfamily.</text>
</comment>
<evidence type="ECO:0000256" key="1">
    <source>
        <dbReference type="ARBA" id="ARBA00004496"/>
    </source>
</evidence>
<evidence type="ECO:0000256" key="7">
    <source>
        <dbReference type="ARBA" id="ARBA00022840"/>
    </source>
</evidence>
<evidence type="ECO:0000313" key="12">
    <source>
        <dbReference type="Proteomes" id="UP000007939"/>
    </source>
</evidence>
<sequence length="188" mass="21432">MRIAISGKSGCGNTTVSTMVAERLGYPMINYTFRTMAKERGIDFWEFHRMAEKDDSIDRELDERQIALAMAQENCVLGSRLAIWMLEEADVKIYLTASVEERARRIFRREGGEPGKKLEETRERDAFDSARYARIYGIDNNDASRADMVIDTEGRTPEEVTDIIISYVSRGVTLGAHVHGRDCTKKNR</sequence>
<dbReference type="EC" id="2.7.4.25" evidence="10"/>
<name>F4GIJ6_PARC1</name>
<reference evidence="12" key="1">
    <citation type="submission" date="2011-04" db="EMBL/GenBank/DDBJ databases">
        <title>The complete genome of Spirochaeta coccoides DSM 17374.</title>
        <authorList>
            <person name="Lucas S."/>
            <person name="Copeland A."/>
            <person name="Lapidus A."/>
            <person name="Bruce D."/>
            <person name="Goodwin L."/>
            <person name="Pitluck S."/>
            <person name="Peters L."/>
            <person name="Kyrpides N."/>
            <person name="Mavromatis K."/>
            <person name="Pagani I."/>
            <person name="Ivanova N."/>
            <person name="Ovchinnikova G."/>
            <person name="Lu M."/>
            <person name="Detter J.C."/>
            <person name="Tapia R."/>
            <person name="Han C."/>
            <person name="Land M."/>
            <person name="Hauser L."/>
            <person name="Markowitz V."/>
            <person name="Cheng J.-F."/>
            <person name="Hugenholtz P."/>
            <person name="Woyke T."/>
            <person name="Wu D."/>
            <person name="Spring S."/>
            <person name="Schroeder M."/>
            <person name="Brambilla E."/>
            <person name="Klenk H.-P."/>
            <person name="Eisen J.A."/>
        </authorList>
    </citation>
    <scope>NUCLEOTIDE SEQUENCE [LARGE SCALE GENOMIC DNA]</scope>
    <source>
        <strain evidence="12">ATCC BAA-1237 / DSM 17374 / SPN1</strain>
    </source>
</reference>
<dbReference type="HAMAP" id="MF_00239">
    <property type="entry name" value="Cytidyl_kinase_type2"/>
    <property type="match status" value="1"/>
</dbReference>
<protein>
    <recommendedName>
        <fullName evidence="10">Cytidylate kinase</fullName>
        <shortName evidence="10">CK</shortName>
        <ecNumber evidence="10">2.7.4.25</ecNumber>
    </recommendedName>
    <alternativeName>
        <fullName evidence="10">Cytidine monophosphate kinase</fullName>
        <shortName evidence="10">CMP kinase</shortName>
    </alternativeName>
</protein>
<dbReference type="HOGENOM" id="CLU_079959_1_0_12"/>
<dbReference type="RefSeq" id="WP_013739526.1">
    <property type="nucleotide sequence ID" value="NC_015436.1"/>
</dbReference>
<dbReference type="Gene3D" id="3.40.50.300">
    <property type="entry name" value="P-loop containing nucleotide triphosphate hydrolases"/>
    <property type="match status" value="1"/>
</dbReference>
<dbReference type="STRING" id="760011.Spico_0906"/>
<keyword evidence="3 10" id="KW-0963">Cytoplasm</keyword>
<keyword evidence="4 10" id="KW-0808">Transferase</keyword>
<evidence type="ECO:0000256" key="9">
    <source>
        <dbReference type="ARBA" id="ARBA00048478"/>
    </source>
</evidence>
<proteinExistence type="inferred from homology"/>
<dbReference type="Pfam" id="PF13189">
    <property type="entry name" value="Cytidylate_kin2"/>
    <property type="match status" value="1"/>
</dbReference>
<evidence type="ECO:0000256" key="4">
    <source>
        <dbReference type="ARBA" id="ARBA00022679"/>
    </source>
</evidence>
<comment type="catalytic activity">
    <reaction evidence="9 10">
        <text>CMP + ATP = CDP + ADP</text>
        <dbReference type="Rhea" id="RHEA:11600"/>
        <dbReference type="ChEBI" id="CHEBI:30616"/>
        <dbReference type="ChEBI" id="CHEBI:58069"/>
        <dbReference type="ChEBI" id="CHEBI:60377"/>
        <dbReference type="ChEBI" id="CHEBI:456216"/>
        <dbReference type="EC" id="2.7.4.25"/>
    </reaction>
</comment>
<dbReference type="eggNOG" id="COG1102">
    <property type="taxonomic scope" value="Bacteria"/>
</dbReference>
<keyword evidence="6 10" id="KW-0418">Kinase</keyword>
<organism evidence="11 12">
    <name type="scientific">Parasphaerochaeta coccoides (strain ATCC BAA-1237 / DSM 17374 / SPN1)</name>
    <name type="common">Sphaerochaeta coccoides</name>
    <dbReference type="NCBI Taxonomy" id="760011"/>
    <lineage>
        <taxon>Bacteria</taxon>
        <taxon>Pseudomonadati</taxon>
        <taxon>Spirochaetota</taxon>
        <taxon>Spirochaetia</taxon>
        <taxon>Spirochaetales</taxon>
        <taxon>Sphaerochaetaceae</taxon>
        <taxon>Parasphaerochaeta</taxon>
    </lineage>
</organism>
<dbReference type="GO" id="GO:0005524">
    <property type="term" value="F:ATP binding"/>
    <property type="evidence" value="ECO:0007669"/>
    <property type="project" value="UniProtKB-UniRule"/>
</dbReference>
<dbReference type="EMBL" id="CP002659">
    <property type="protein sequence ID" value="AEC02130.1"/>
    <property type="molecule type" value="Genomic_DNA"/>
</dbReference>
<dbReference type="GO" id="GO:0036430">
    <property type="term" value="F:CMP kinase activity"/>
    <property type="evidence" value="ECO:0007669"/>
    <property type="project" value="RHEA"/>
</dbReference>
<dbReference type="CDD" id="cd02020">
    <property type="entry name" value="CMPK"/>
    <property type="match status" value="1"/>
</dbReference>
<evidence type="ECO:0000256" key="3">
    <source>
        <dbReference type="ARBA" id="ARBA00022490"/>
    </source>
</evidence>
<evidence type="ECO:0000256" key="10">
    <source>
        <dbReference type="HAMAP-Rule" id="MF_00239"/>
    </source>
</evidence>
<keyword evidence="12" id="KW-1185">Reference proteome</keyword>
<reference evidence="11 12" key="2">
    <citation type="journal article" date="2012" name="Stand. Genomic Sci.">
        <title>Complete genome sequence of the termite hindgut bacterium Spirochaeta coccoides type strain (SPN1(T)), reclassification in the genus Sphaerochaeta as Sphaerochaeta coccoides comb. nov. and emendations of the family Spirochaetaceae and the genus Sphaerochaeta.</title>
        <authorList>
            <person name="Abt B."/>
            <person name="Han C."/>
            <person name="Scheuner C."/>
            <person name="Lu M."/>
            <person name="Lapidus A."/>
            <person name="Nolan M."/>
            <person name="Lucas S."/>
            <person name="Hammon N."/>
            <person name="Deshpande S."/>
            <person name="Cheng J.F."/>
            <person name="Tapia R."/>
            <person name="Goodwin L.A."/>
            <person name="Pitluck S."/>
            <person name="Liolios K."/>
            <person name="Pagani I."/>
            <person name="Ivanova N."/>
            <person name="Mavromatis K."/>
            <person name="Mikhailova N."/>
            <person name="Huntemann M."/>
            <person name="Pati A."/>
            <person name="Chen A."/>
            <person name="Palaniappan K."/>
            <person name="Land M."/>
            <person name="Hauser L."/>
            <person name="Brambilla E.M."/>
            <person name="Rohde M."/>
            <person name="Spring S."/>
            <person name="Gronow S."/>
            <person name="Goker M."/>
            <person name="Woyke T."/>
            <person name="Bristow J."/>
            <person name="Eisen J.A."/>
            <person name="Markowitz V."/>
            <person name="Hugenholtz P."/>
            <person name="Kyrpides N.C."/>
            <person name="Klenk H.P."/>
            <person name="Detter J.C."/>
        </authorList>
    </citation>
    <scope>NUCLEOTIDE SEQUENCE [LARGE SCALE GENOMIC DNA]</scope>
    <source>
        <strain evidence="12">ATCC BAA-1237 / DSM 17374 / SPN1</strain>
    </source>
</reference>